<dbReference type="Proteomes" id="UP001140560">
    <property type="component" value="Unassembled WGS sequence"/>
</dbReference>
<dbReference type="AlphaFoldDB" id="A0A9W8Y7Y8"/>
<feature type="region of interest" description="Disordered" evidence="1">
    <location>
        <begin position="18"/>
        <end position="57"/>
    </location>
</feature>
<dbReference type="EMBL" id="JAPEUY010000008">
    <property type="protein sequence ID" value="KAJ4370413.1"/>
    <property type="molecule type" value="Genomic_DNA"/>
</dbReference>
<keyword evidence="3" id="KW-1185">Reference proteome</keyword>
<proteinExistence type="predicted"/>
<dbReference type="OrthoDB" id="5387895at2759"/>
<name>A0A9W8Y7Y8_9PLEO</name>
<evidence type="ECO:0000313" key="2">
    <source>
        <dbReference type="EMBL" id="KAJ4370413.1"/>
    </source>
</evidence>
<organism evidence="2 3">
    <name type="scientific">Neocucurbitaria cava</name>
    <dbReference type="NCBI Taxonomy" id="798079"/>
    <lineage>
        <taxon>Eukaryota</taxon>
        <taxon>Fungi</taxon>
        <taxon>Dikarya</taxon>
        <taxon>Ascomycota</taxon>
        <taxon>Pezizomycotina</taxon>
        <taxon>Dothideomycetes</taxon>
        <taxon>Pleosporomycetidae</taxon>
        <taxon>Pleosporales</taxon>
        <taxon>Pleosporineae</taxon>
        <taxon>Cucurbitariaceae</taxon>
        <taxon>Neocucurbitaria</taxon>
    </lineage>
</organism>
<comment type="caution">
    <text evidence="2">The sequence shown here is derived from an EMBL/GenBank/DDBJ whole genome shotgun (WGS) entry which is preliminary data.</text>
</comment>
<evidence type="ECO:0000256" key="1">
    <source>
        <dbReference type="SAM" id="MobiDB-lite"/>
    </source>
</evidence>
<protein>
    <submittedName>
        <fullName evidence="2">Uncharacterized protein</fullName>
    </submittedName>
</protein>
<gene>
    <name evidence="2" type="ORF">N0V83_004931</name>
</gene>
<feature type="compositionally biased region" description="Basic and acidic residues" evidence="1">
    <location>
        <begin position="25"/>
        <end position="40"/>
    </location>
</feature>
<reference evidence="2" key="1">
    <citation type="submission" date="2022-10" db="EMBL/GenBank/DDBJ databases">
        <title>Tapping the CABI collections for fungal endophytes: first genome assemblies for Collariella, Neodidymelliopsis, Ascochyta clinopodiicola, Didymella pomorum, Didymosphaeria variabile, Neocosmospora piperis and Neocucurbitaria cava.</title>
        <authorList>
            <person name="Hill R."/>
        </authorList>
    </citation>
    <scope>NUCLEOTIDE SEQUENCE</scope>
    <source>
        <strain evidence="2">IMI 356814</strain>
    </source>
</reference>
<sequence length="441" mass="49496">MSAEQFSKLSLGDAMVTTRAGAAKAARDSPKSPQDQDHDQPLPSIESPPVSPTPSLVISTNNLQYNVSAFGSDLRKRAKRGLKENEIRMKYCAVTDNEDSPDSTKYFYIDDDITHIYWVGDQILSTVSDTLSDQPLQLSADGSVIEDMKPAEILDEKSLASIANDLQWVVREDVVPEDDDEMRDAIISMLSVFEPQDALPGEFKCPESPLASERSKKYQEFADVFTQYATRDPGLYLQVRNIIDPNFQGHVFFDKIDTRVTRTFNALDEYITHGTTNVSPETPRFDVPSCAKELRALVQAIDEFYKQQMDDDRDTRDVAVRAAAALVTILDRVTDRNVNVYEHITWGMEASADPVENNLFVALIGSYDGVGPSFVLSALMSLPQEDVLRNHWETLQNIEQKLANPSTPLEYTTAFRKVVYETRKRAASEVRGGESKRTMQE</sequence>
<evidence type="ECO:0000313" key="3">
    <source>
        <dbReference type="Proteomes" id="UP001140560"/>
    </source>
</evidence>
<accession>A0A9W8Y7Y8</accession>